<accession>A0A8B6ENQ1</accession>
<sequence length="229" mass="25339">MMSRTASQIVMSLSASHMMMFLSVSRMVISLSASQMVMFPSSRQLVMSLSASQIMMHLLASESGGDGSLCQSDSGVCVRKPDDDDDCACRPNNDVPVDHSVPGDVSASHFDVNRLTIDLIVDTTNIIRHVRGRFQKRYCTVSLKMTFKEKLNHLLLCKKVEDLLVMYLKYSLNQIVNVASINLRHVNIQPDPTNDDGETGDIDPFHGQEIDAEPDVSQPVNATQPDVII</sequence>
<comment type="caution">
    <text evidence="2">The sequence shown here is derived from an EMBL/GenBank/DDBJ whole genome shotgun (WGS) entry which is preliminary data.</text>
</comment>
<name>A0A8B6ENQ1_MYTGA</name>
<dbReference type="EMBL" id="UYJE01005358">
    <property type="protein sequence ID" value="VDI36773.1"/>
    <property type="molecule type" value="Genomic_DNA"/>
</dbReference>
<dbReference type="Proteomes" id="UP000596742">
    <property type="component" value="Unassembled WGS sequence"/>
</dbReference>
<evidence type="ECO:0000256" key="1">
    <source>
        <dbReference type="SAM" id="MobiDB-lite"/>
    </source>
</evidence>
<feature type="compositionally biased region" description="Polar residues" evidence="1">
    <location>
        <begin position="218"/>
        <end position="229"/>
    </location>
</feature>
<protein>
    <submittedName>
        <fullName evidence="2">Uncharacterized protein</fullName>
    </submittedName>
</protein>
<organism evidence="2 3">
    <name type="scientific">Mytilus galloprovincialis</name>
    <name type="common">Mediterranean mussel</name>
    <dbReference type="NCBI Taxonomy" id="29158"/>
    <lineage>
        <taxon>Eukaryota</taxon>
        <taxon>Metazoa</taxon>
        <taxon>Spiralia</taxon>
        <taxon>Lophotrochozoa</taxon>
        <taxon>Mollusca</taxon>
        <taxon>Bivalvia</taxon>
        <taxon>Autobranchia</taxon>
        <taxon>Pteriomorphia</taxon>
        <taxon>Mytilida</taxon>
        <taxon>Mytiloidea</taxon>
        <taxon>Mytilidae</taxon>
        <taxon>Mytilinae</taxon>
        <taxon>Mytilus</taxon>
    </lineage>
</organism>
<evidence type="ECO:0000313" key="2">
    <source>
        <dbReference type="EMBL" id="VDI36773.1"/>
    </source>
</evidence>
<evidence type="ECO:0000313" key="3">
    <source>
        <dbReference type="Proteomes" id="UP000596742"/>
    </source>
</evidence>
<reference evidence="2" key="1">
    <citation type="submission" date="2018-11" db="EMBL/GenBank/DDBJ databases">
        <authorList>
            <person name="Alioto T."/>
            <person name="Alioto T."/>
        </authorList>
    </citation>
    <scope>NUCLEOTIDE SEQUENCE</scope>
</reference>
<proteinExistence type="predicted"/>
<gene>
    <name evidence="2" type="ORF">MGAL_10B027839</name>
</gene>
<keyword evidence="3" id="KW-1185">Reference proteome</keyword>
<dbReference type="AlphaFoldDB" id="A0A8B6ENQ1"/>
<feature type="region of interest" description="Disordered" evidence="1">
    <location>
        <begin position="189"/>
        <end position="229"/>
    </location>
</feature>